<dbReference type="InterPro" id="IPR051312">
    <property type="entry name" value="Diverse_Substr_Oxidored"/>
</dbReference>
<dbReference type="InterPro" id="IPR016166">
    <property type="entry name" value="FAD-bd_PCMH"/>
</dbReference>
<dbReference type="Pfam" id="PF00941">
    <property type="entry name" value="FAD_binding_5"/>
    <property type="match status" value="1"/>
</dbReference>
<dbReference type="EMBL" id="JAMQON010000005">
    <property type="protein sequence ID" value="MDS0261114.1"/>
    <property type="molecule type" value="Genomic_DNA"/>
</dbReference>
<evidence type="ECO:0000256" key="3">
    <source>
        <dbReference type="ARBA" id="ARBA00023002"/>
    </source>
</evidence>
<accession>A0ABU2FFV0</accession>
<dbReference type="InterPro" id="IPR016169">
    <property type="entry name" value="FAD-bd_PCMH_sub2"/>
</dbReference>
<keyword evidence="1" id="KW-0285">Flavoprotein</keyword>
<name>A0ABU2FFV0_9EURY</name>
<dbReference type="SMART" id="SM01092">
    <property type="entry name" value="CO_deh_flav_C"/>
    <property type="match status" value="1"/>
</dbReference>
<gene>
    <name evidence="5" type="ORF">NDI56_17075</name>
</gene>
<dbReference type="Proteomes" id="UP001259659">
    <property type="component" value="Unassembled WGS sequence"/>
</dbReference>
<evidence type="ECO:0000313" key="6">
    <source>
        <dbReference type="Proteomes" id="UP001259659"/>
    </source>
</evidence>
<dbReference type="InterPro" id="IPR036683">
    <property type="entry name" value="CO_DH_flav_C_dom_sf"/>
</dbReference>
<keyword evidence="2" id="KW-0274">FAD</keyword>
<comment type="caution">
    <text evidence="5">The sequence shown here is derived from an EMBL/GenBank/DDBJ whole genome shotgun (WGS) entry which is preliminary data.</text>
</comment>
<dbReference type="PANTHER" id="PTHR42659">
    <property type="entry name" value="XANTHINE DEHYDROGENASE SUBUNIT C-RELATED"/>
    <property type="match status" value="1"/>
</dbReference>
<dbReference type="PANTHER" id="PTHR42659:SF2">
    <property type="entry name" value="XANTHINE DEHYDROGENASE SUBUNIT C-RELATED"/>
    <property type="match status" value="1"/>
</dbReference>
<organism evidence="5 6">
    <name type="scientific">Haloarcula saliterrae</name>
    <dbReference type="NCBI Taxonomy" id="2950534"/>
    <lineage>
        <taxon>Archaea</taxon>
        <taxon>Methanobacteriati</taxon>
        <taxon>Methanobacteriota</taxon>
        <taxon>Stenosarchaea group</taxon>
        <taxon>Halobacteria</taxon>
        <taxon>Halobacteriales</taxon>
        <taxon>Haloarculaceae</taxon>
        <taxon>Haloarcula</taxon>
    </lineage>
</organism>
<evidence type="ECO:0000256" key="1">
    <source>
        <dbReference type="ARBA" id="ARBA00022630"/>
    </source>
</evidence>
<dbReference type="Gene3D" id="3.30.390.50">
    <property type="entry name" value="CO dehydrogenase flavoprotein, C-terminal domain"/>
    <property type="match status" value="1"/>
</dbReference>
<dbReference type="Pfam" id="PF03450">
    <property type="entry name" value="CO_deh_flav_C"/>
    <property type="match status" value="1"/>
</dbReference>
<reference evidence="5 6" key="1">
    <citation type="submission" date="2022-06" db="EMBL/GenBank/DDBJ databases">
        <title>Haloarcula sp. a new haloarchaeum isolate from saline soil.</title>
        <authorList>
            <person name="Strakova D."/>
            <person name="Galisteo C."/>
            <person name="Sanchez-Porro C."/>
            <person name="Ventosa A."/>
        </authorList>
    </citation>
    <scope>NUCLEOTIDE SEQUENCE [LARGE SCALE GENOMIC DNA]</scope>
    <source>
        <strain evidence="5 6">S1CR25-12</strain>
    </source>
</reference>
<dbReference type="InterPro" id="IPR002346">
    <property type="entry name" value="Mopterin_DH_FAD-bd"/>
</dbReference>
<keyword evidence="3" id="KW-0560">Oxidoreductase</keyword>
<dbReference type="InterPro" id="IPR036318">
    <property type="entry name" value="FAD-bd_PCMH-like_sf"/>
</dbReference>
<dbReference type="SUPFAM" id="SSF56176">
    <property type="entry name" value="FAD-binding/transporter-associated domain-like"/>
    <property type="match status" value="1"/>
</dbReference>
<dbReference type="InterPro" id="IPR005107">
    <property type="entry name" value="CO_DH_flav_C"/>
</dbReference>
<dbReference type="InterPro" id="IPR016167">
    <property type="entry name" value="FAD-bd_PCMH_sub1"/>
</dbReference>
<dbReference type="Gene3D" id="3.30.465.10">
    <property type="match status" value="1"/>
</dbReference>
<keyword evidence="6" id="KW-1185">Reference proteome</keyword>
<dbReference type="RefSeq" id="WP_310920915.1">
    <property type="nucleotide sequence ID" value="NZ_JAMQON010000005.1"/>
</dbReference>
<dbReference type="SUPFAM" id="SSF55447">
    <property type="entry name" value="CO dehydrogenase flavoprotein C-terminal domain-like"/>
    <property type="match status" value="1"/>
</dbReference>
<dbReference type="PROSITE" id="PS51387">
    <property type="entry name" value="FAD_PCMH"/>
    <property type="match status" value="1"/>
</dbReference>
<sequence length="291" mass="30575">MHADEFDYHRAESVEHAVELLATEPEATLLAGGHGLIPALKKRELTPETVVDIGRLDRLRGIERSDGAVRIGALTTHREVLESSVLDAAVPVVPRTVAHITGGRQVHNFATVGGNLARAHPGYDYEGALLAAGCEIHVRGSDGSRSIPIAEFVRGARRTALTDTEIVTAIELPTVDGERGGGYAKRKEPASGNAIVGVATDLTFDGAARGECRAATVAVNGLQESAVRLTAAEQALTGRSLDSDTLEEAASVAGDAIDADAVLDNKKASADYRLALLESYVYKSLFSATDA</sequence>
<protein>
    <submittedName>
        <fullName evidence="5">FAD binding domain-containing protein</fullName>
    </submittedName>
</protein>
<evidence type="ECO:0000256" key="2">
    <source>
        <dbReference type="ARBA" id="ARBA00022827"/>
    </source>
</evidence>
<dbReference type="Gene3D" id="3.30.43.10">
    <property type="entry name" value="Uridine Diphospho-n-acetylenolpyruvylglucosamine Reductase, domain 2"/>
    <property type="match status" value="1"/>
</dbReference>
<feature type="domain" description="FAD-binding PCMH-type" evidence="4">
    <location>
        <begin position="1"/>
        <end position="177"/>
    </location>
</feature>
<evidence type="ECO:0000259" key="4">
    <source>
        <dbReference type="PROSITE" id="PS51387"/>
    </source>
</evidence>
<evidence type="ECO:0000313" key="5">
    <source>
        <dbReference type="EMBL" id="MDS0261114.1"/>
    </source>
</evidence>
<proteinExistence type="predicted"/>